<feature type="non-terminal residue" evidence="2">
    <location>
        <position position="1"/>
    </location>
</feature>
<dbReference type="PROSITE" id="PS50010">
    <property type="entry name" value="DH_2"/>
    <property type="match status" value="1"/>
</dbReference>
<dbReference type="SMART" id="SM00325">
    <property type="entry name" value="RhoGEF"/>
    <property type="match status" value="1"/>
</dbReference>
<protein>
    <recommendedName>
        <fullName evidence="1">DH domain-containing protein</fullName>
    </recommendedName>
</protein>
<keyword evidence="3" id="KW-1185">Reference proteome</keyword>
<dbReference type="OrthoDB" id="4066896at2759"/>
<dbReference type="InterPro" id="IPR000219">
    <property type="entry name" value="DH_dom"/>
</dbReference>
<dbReference type="EMBL" id="KQ110736">
    <property type="protein sequence ID" value="KMS65320.1"/>
    <property type="molecule type" value="Genomic_DNA"/>
</dbReference>
<proteinExistence type="predicted"/>
<dbReference type="PANTHER" id="PTHR12673">
    <property type="entry name" value="FACIOGENITAL DYSPLASIA PROTEIN"/>
    <property type="match status" value="1"/>
</dbReference>
<reference evidence="2 3" key="1">
    <citation type="journal article" date="2014" name="Nature">
        <title>The genome of the recently domesticated crop plant sugar beet (Beta vulgaris).</title>
        <authorList>
            <person name="Dohm J.C."/>
            <person name="Minoche A.E."/>
            <person name="Holtgrawe D."/>
            <person name="Capella-Gutierrez S."/>
            <person name="Zakrzewski F."/>
            <person name="Tafer H."/>
            <person name="Rupp O."/>
            <person name="Sorensen T.R."/>
            <person name="Stracke R."/>
            <person name="Reinhardt R."/>
            <person name="Goesmann A."/>
            <person name="Kraft T."/>
            <person name="Schulz B."/>
            <person name="Stadler P.F."/>
            <person name="Schmidt T."/>
            <person name="Gabaldon T."/>
            <person name="Lehrach H."/>
            <person name="Weisshaar B."/>
            <person name="Himmelbauer H."/>
        </authorList>
    </citation>
    <scope>NUCLEOTIDE SEQUENCE [LARGE SCALE GENOMIC DNA]</scope>
    <source>
        <tissue evidence="2">Taproot</tissue>
    </source>
</reference>
<gene>
    <name evidence="2" type="ORF">BVRB_037180</name>
</gene>
<sequence length="186" mass="21509">EILETEIRYLNDLRTLKEFYHDRMMEMAEDAATAIISLDQTRICLLDPTDIIAIHQELLMQFSDAFTDRHTTAQQVSMFCAIFNDTLERFRWPYTNYLAMFASSTQLLTRLRPAVPAFNSLLEGIRMETDREISSLLILPVQRLPRYALFLDRIEQHTPGSRRVVKAKKAITELIHDINAISSATS</sequence>
<dbReference type="GO" id="GO:0005085">
    <property type="term" value="F:guanyl-nucleotide exchange factor activity"/>
    <property type="evidence" value="ECO:0007669"/>
    <property type="project" value="InterPro"/>
</dbReference>
<evidence type="ECO:0000259" key="1">
    <source>
        <dbReference type="PROSITE" id="PS50010"/>
    </source>
</evidence>
<feature type="domain" description="DH" evidence="1">
    <location>
        <begin position="1"/>
        <end position="181"/>
    </location>
</feature>
<organism evidence="2 3">
    <name type="scientific">Beta vulgaris subsp. vulgaris</name>
    <name type="common">Beet</name>
    <dbReference type="NCBI Taxonomy" id="3555"/>
    <lineage>
        <taxon>Eukaryota</taxon>
        <taxon>Viridiplantae</taxon>
        <taxon>Streptophyta</taxon>
        <taxon>Embryophyta</taxon>
        <taxon>Tracheophyta</taxon>
        <taxon>Spermatophyta</taxon>
        <taxon>Magnoliopsida</taxon>
        <taxon>eudicotyledons</taxon>
        <taxon>Gunneridae</taxon>
        <taxon>Pentapetalae</taxon>
        <taxon>Caryophyllales</taxon>
        <taxon>Chenopodiaceae</taxon>
        <taxon>Betoideae</taxon>
        <taxon>Beta</taxon>
    </lineage>
</organism>
<dbReference type="GO" id="GO:0005737">
    <property type="term" value="C:cytoplasm"/>
    <property type="evidence" value="ECO:0007669"/>
    <property type="project" value="TreeGrafter"/>
</dbReference>
<feature type="non-terminal residue" evidence="2">
    <location>
        <position position="186"/>
    </location>
</feature>
<evidence type="ECO:0000313" key="3">
    <source>
        <dbReference type="Proteomes" id="UP000035740"/>
    </source>
</evidence>
<dbReference type="Pfam" id="PF00621">
    <property type="entry name" value="RhoGEF"/>
    <property type="match status" value="1"/>
</dbReference>
<dbReference type="SUPFAM" id="SSF48065">
    <property type="entry name" value="DBL homology domain (DH-domain)"/>
    <property type="match status" value="1"/>
</dbReference>
<accession>A0A0J8BHX3</accession>
<dbReference type="Proteomes" id="UP000035740">
    <property type="component" value="Unassembled WGS sequence"/>
</dbReference>
<dbReference type="PANTHER" id="PTHR12673:SF159">
    <property type="entry name" value="LD03170P"/>
    <property type="match status" value="1"/>
</dbReference>
<dbReference type="Gene3D" id="1.20.900.10">
    <property type="entry name" value="Dbl homology (DH) domain"/>
    <property type="match status" value="1"/>
</dbReference>
<dbReference type="AlphaFoldDB" id="A0A0J8BHX3"/>
<dbReference type="InterPro" id="IPR035899">
    <property type="entry name" value="DBL_dom_sf"/>
</dbReference>
<evidence type="ECO:0000313" key="2">
    <source>
        <dbReference type="EMBL" id="KMS65320.1"/>
    </source>
</evidence>
<name>A0A0J8BHX3_BETVV</name>
<dbReference type="InterPro" id="IPR051092">
    <property type="entry name" value="FYVE_RhoGEF_PH"/>
</dbReference>